<dbReference type="NCBIfam" id="NF038083">
    <property type="entry name" value="CU044_5270_fam"/>
    <property type="match status" value="1"/>
</dbReference>
<reference evidence="3 4" key="1">
    <citation type="submission" date="2021-01" db="EMBL/GenBank/DDBJ databases">
        <title>Whole genome shotgun sequence of Catellatospora citrea NBRC 14495.</title>
        <authorList>
            <person name="Komaki H."/>
            <person name="Tamura T."/>
        </authorList>
    </citation>
    <scope>NUCLEOTIDE SEQUENCE [LARGE SCALE GENOMIC DNA]</scope>
    <source>
        <strain evidence="3 4">NBRC 14495</strain>
    </source>
</reference>
<protein>
    <recommendedName>
        <fullName evidence="5">CU044_5270 family protein</fullName>
    </recommendedName>
</protein>
<proteinExistence type="predicted"/>
<keyword evidence="2" id="KW-0472">Membrane</keyword>
<evidence type="ECO:0008006" key="5">
    <source>
        <dbReference type="Google" id="ProtNLM"/>
    </source>
</evidence>
<feature type="region of interest" description="Disordered" evidence="1">
    <location>
        <begin position="182"/>
        <end position="211"/>
    </location>
</feature>
<accession>A0A8J3P3Y3</accession>
<feature type="transmembrane region" description="Helical" evidence="2">
    <location>
        <begin position="53"/>
        <end position="72"/>
    </location>
</feature>
<gene>
    <name evidence="3" type="ORF">Cci01nite_82140</name>
</gene>
<dbReference type="AlphaFoldDB" id="A0A8J3P3Y3"/>
<keyword evidence="4" id="KW-1185">Reference proteome</keyword>
<keyword evidence="2" id="KW-1133">Transmembrane helix</keyword>
<feature type="compositionally biased region" description="Low complexity" evidence="1">
    <location>
        <begin position="86"/>
        <end position="108"/>
    </location>
</feature>
<evidence type="ECO:0000256" key="2">
    <source>
        <dbReference type="SAM" id="Phobius"/>
    </source>
</evidence>
<comment type="caution">
    <text evidence="3">The sequence shown here is derived from an EMBL/GenBank/DDBJ whole genome shotgun (WGS) entry which is preliminary data.</text>
</comment>
<evidence type="ECO:0000313" key="3">
    <source>
        <dbReference type="EMBL" id="GIG03121.1"/>
    </source>
</evidence>
<feature type="region of interest" description="Disordered" evidence="1">
    <location>
        <begin position="77"/>
        <end position="108"/>
    </location>
</feature>
<dbReference type="EMBL" id="BONH01000071">
    <property type="protein sequence ID" value="GIG03121.1"/>
    <property type="molecule type" value="Genomic_DNA"/>
</dbReference>
<dbReference type="InterPro" id="IPR047789">
    <property type="entry name" value="CU044_5270-like"/>
</dbReference>
<sequence>MDIDELVRAARPRTAPGWARSEAGQRVLDGVVAAPPGRSGAVRLTPARPARRLLLAGALPAVAVAAAGAVFLTSTTSDPVPHTNGPAPATGSASPQSSAAPSPTRPATPMTARQMLLAAAEQSAAHPAGSGRYWVVRKVNGNPVEVGPPGRRYTINDRRIMEEWNATGPVDPSILLMQRDAGAGPATDADRAAWEADGSPTQWTVPPSSPGTDPFVIDAAAGPWTRRPNTGSRPDVPGAIQYYLGGRAYTVAQLAALSTDPRKLARQLGGMIQAGGIEVPGNHSLFQAAKDLVAYLPAPPEVRAAAYRVLAEIKGTQSLGEVTDQQGRVGQAVAFVRRDDGGRWYQTRLIIDPATGQALAEEIWDVGSGAKPGKTPKLRFYDLIARAEFTDEDVPATGDR</sequence>
<evidence type="ECO:0000313" key="4">
    <source>
        <dbReference type="Proteomes" id="UP000659904"/>
    </source>
</evidence>
<name>A0A8J3P3Y3_9ACTN</name>
<dbReference type="Proteomes" id="UP000659904">
    <property type="component" value="Unassembled WGS sequence"/>
</dbReference>
<dbReference type="RefSeq" id="WP_120319353.1">
    <property type="nucleotide sequence ID" value="NZ_BONH01000071.1"/>
</dbReference>
<organism evidence="3 4">
    <name type="scientific">Catellatospora citrea</name>
    <dbReference type="NCBI Taxonomy" id="53366"/>
    <lineage>
        <taxon>Bacteria</taxon>
        <taxon>Bacillati</taxon>
        <taxon>Actinomycetota</taxon>
        <taxon>Actinomycetes</taxon>
        <taxon>Micromonosporales</taxon>
        <taxon>Micromonosporaceae</taxon>
        <taxon>Catellatospora</taxon>
    </lineage>
</organism>
<keyword evidence="2" id="KW-0812">Transmembrane</keyword>
<evidence type="ECO:0000256" key="1">
    <source>
        <dbReference type="SAM" id="MobiDB-lite"/>
    </source>
</evidence>